<dbReference type="Proteomes" id="UP001178888">
    <property type="component" value="Unassembled WGS sequence"/>
</dbReference>
<evidence type="ECO:0000256" key="1">
    <source>
        <dbReference type="SAM" id="Phobius"/>
    </source>
</evidence>
<keyword evidence="1" id="KW-0812">Transmembrane</keyword>
<protein>
    <submittedName>
        <fullName evidence="2">Uncharacterized protein</fullName>
    </submittedName>
</protein>
<sequence>MSTINVKISAKDSTTSRNNAIEFIVDTKRKEEKIRFFLVEMRKEVVSLPKKEQKVWKKKLLIAYQTCVSMLVLVKPAAAATPALSTNLIPTDLLQVILQLEFLAVILGVGLAQLCFVGAGIYRILRKEKISKEWSVDIIKGLVQILIAPIVIMTITYIIYFLFGNSEWFINPLEIYSHQKSPFPSPQ</sequence>
<dbReference type="AlphaFoldDB" id="A0AA90ZA77"/>
<dbReference type="RefSeq" id="WP_308914482.1">
    <property type="nucleotide sequence ID" value="NZ_JAVGVR010000002.1"/>
</dbReference>
<feature type="transmembrane region" description="Helical" evidence="1">
    <location>
        <begin position="96"/>
        <end position="122"/>
    </location>
</feature>
<keyword evidence="1" id="KW-1133">Transmembrane helix</keyword>
<accession>A0AA90ZA77</accession>
<keyword evidence="3" id="KW-1185">Reference proteome</keyword>
<feature type="transmembrane region" description="Helical" evidence="1">
    <location>
        <begin position="142"/>
        <end position="163"/>
    </location>
</feature>
<comment type="caution">
    <text evidence="2">The sequence shown here is derived from an EMBL/GenBank/DDBJ whole genome shotgun (WGS) entry which is preliminary data.</text>
</comment>
<proteinExistence type="predicted"/>
<evidence type="ECO:0000313" key="2">
    <source>
        <dbReference type="EMBL" id="MDQ6600850.1"/>
    </source>
</evidence>
<feature type="transmembrane region" description="Helical" evidence="1">
    <location>
        <begin position="60"/>
        <end position="84"/>
    </location>
</feature>
<name>A0AA90ZA77_9BACI</name>
<evidence type="ECO:0000313" key="3">
    <source>
        <dbReference type="Proteomes" id="UP001178888"/>
    </source>
</evidence>
<dbReference type="EMBL" id="JAVGVR010000002">
    <property type="protein sequence ID" value="MDQ6600850.1"/>
    <property type="molecule type" value="Genomic_DNA"/>
</dbReference>
<keyword evidence="1" id="KW-0472">Membrane</keyword>
<gene>
    <name evidence="2" type="ORF">RCG21_32140</name>
</gene>
<organism evidence="2 3">
    <name type="scientific">Bacillus salipaludis</name>
    <dbReference type="NCBI Taxonomy" id="2547811"/>
    <lineage>
        <taxon>Bacteria</taxon>
        <taxon>Bacillati</taxon>
        <taxon>Bacillota</taxon>
        <taxon>Bacilli</taxon>
        <taxon>Bacillales</taxon>
        <taxon>Bacillaceae</taxon>
        <taxon>Bacillus</taxon>
    </lineage>
</organism>
<reference evidence="2" key="1">
    <citation type="submission" date="2023-08" db="EMBL/GenBank/DDBJ databases">
        <title>Nitrogen cycling bacteria in agricultural field soils.</title>
        <authorList>
            <person name="Jang J."/>
        </authorList>
    </citation>
    <scope>NUCLEOTIDE SEQUENCE</scope>
    <source>
        <strain evidence="2">PS3-36</strain>
    </source>
</reference>